<feature type="compositionally biased region" description="Low complexity" evidence="1">
    <location>
        <begin position="71"/>
        <end position="85"/>
    </location>
</feature>
<reference evidence="2 3" key="1">
    <citation type="journal article" date="2016" name="Nat. Commun.">
        <title>Thousands of microbial genomes shed light on interconnected biogeochemical processes in an aquifer system.</title>
        <authorList>
            <person name="Anantharaman K."/>
            <person name="Brown C.T."/>
            <person name="Hug L.A."/>
            <person name="Sharon I."/>
            <person name="Castelle C.J."/>
            <person name="Probst A.J."/>
            <person name="Thomas B.C."/>
            <person name="Singh A."/>
            <person name="Wilkins M.J."/>
            <person name="Karaoz U."/>
            <person name="Brodie E.L."/>
            <person name="Williams K.H."/>
            <person name="Hubbard S.S."/>
            <person name="Banfield J.F."/>
        </authorList>
    </citation>
    <scope>NUCLEOTIDE SEQUENCE [LARGE SCALE GENOMIC DNA]</scope>
</reference>
<protein>
    <submittedName>
        <fullName evidence="2">Uncharacterized protein</fullName>
    </submittedName>
</protein>
<comment type="caution">
    <text evidence="2">The sequence shown here is derived from an EMBL/GenBank/DDBJ whole genome shotgun (WGS) entry which is preliminary data.</text>
</comment>
<evidence type="ECO:0000313" key="3">
    <source>
        <dbReference type="Proteomes" id="UP000176603"/>
    </source>
</evidence>
<feature type="region of interest" description="Disordered" evidence="1">
    <location>
        <begin position="69"/>
        <end position="93"/>
    </location>
</feature>
<dbReference type="Proteomes" id="UP000176603">
    <property type="component" value="Unassembled WGS sequence"/>
</dbReference>
<evidence type="ECO:0000313" key="2">
    <source>
        <dbReference type="EMBL" id="OGL79051.1"/>
    </source>
</evidence>
<dbReference type="EMBL" id="MGEH01000018">
    <property type="protein sequence ID" value="OGL79051.1"/>
    <property type="molecule type" value="Genomic_DNA"/>
</dbReference>
<dbReference type="AlphaFoldDB" id="A0A1F7ULA7"/>
<evidence type="ECO:0000256" key="1">
    <source>
        <dbReference type="SAM" id="MobiDB-lite"/>
    </source>
</evidence>
<proteinExistence type="predicted"/>
<dbReference type="STRING" id="1802399.A3E39_02285"/>
<sequence>MPRTHGATTLDELTAIRTLLAPAISCLSRKHQAGFNRLYVLAANGHSHAAIGSANGSEKNGMVNRPLVVPSQKKSSASAKKSTQTTDRRRDAREAEVIVKDGIRMELLRAKADGEKKHAAKRDEIIKRLRIPASKNKVSVIGAIMAYTAGKFRPEFVARMVLRQPAGKPRVMMLRELATLLDSNFNALREQVKNSRTFKDNDN</sequence>
<gene>
    <name evidence="2" type="ORF">A3E39_02285</name>
</gene>
<organism evidence="2 3">
    <name type="scientific">Candidatus Uhrbacteria bacterium RIFCSPHIGHO2_12_FULL_60_25</name>
    <dbReference type="NCBI Taxonomy" id="1802399"/>
    <lineage>
        <taxon>Bacteria</taxon>
        <taxon>Candidatus Uhriibacteriota</taxon>
    </lineage>
</organism>
<name>A0A1F7ULA7_9BACT</name>
<accession>A0A1F7ULA7</accession>